<keyword evidence="2" id="KW-0472">Membrane</keyword>
<sequence>MTNGGYYVWVSLAAASIFIFLIITRMARIRQQRLHAARRANQALPSHDPRWPDYVHSGIGSDRWPYVLGNTGNSAQRQNDIVRVESSTRDPELPSYNAPAITIPQPAYNPTLAEPLPPPPAYIQKPEASQEEVSRQDTRVPSTEATSGLPGYDHATNRR</sequence>
<feature type="region of interest" description="Disordered" evidence="1">
    <location>
        <begin position="85"/>
        <end position="159"/>
    </location>
</feature>
<keyword evidence="2" id="KW-0812">Transmembrane</keyword>
<evidence type="ECO:0000313" key="4">
    <source>
        <dbReference type="Proteomes" id="UP000620104"/>
    </source>
</evidence>
<evidence type="ECO:0000256" key="2">
    <source>
        <dbReference type="SAM" id="Phobius"/>
    </source>
</evidence>
<feature type="transmembrane region" description="Helical" evidence="2">
    <location>
        <begin position="6"/>
        <end position="24"/>
    </location>
</feature>
<comment type="caution">
    <text evidence="3">The sequence shown here is derived from an EMBL/GenBank/DDBJ whole genome shotgun (WGS) entry which is preliminary data.</text>
</comment>
<proteinExistence type="predicted"/>
<dbReference type="AlphaFoldDB" id="A0A8H3YEQ8"/>
<protein>
    <submittedName>
        <fullName evidence="3">Uncharacterized protein</fullName>
    </submittedName>
</protein>
<evidence type="ECO:0000256" key="1">
    <source>
        <dbReference type="SAM" id="MobiDB-lite"/>
    </source>
</evidence>
<keyword evidence="4" id="KW-1185">Reference proteome</keyword>
<evidence type="ECO:0000313" key="3">
    <source>
        <dbReference type="EMBL" id="GHJ86845.1"/>
    </source>
</evidence>
<dbReference type="OrthoDB" id="10448459at2759"/>
<keyword evidence="2" id="KW-1133">Transmembrane helix</keyword>
<name>A0A8H3YEQ8_9TREE</name>
<gene>
    <name evidence="3" type="ORF">NliqN6_3247</name>
</gene>
<dbReference type="EMBL" id="BLZA01000019">
    <property type="protein sequence ID" value="GHJ86845.1"/>
    <property type="molecule type" value="Genomic_DNA"/>
</dbReference>
<accession>A0A8H3YEQ8</accession>
<organism evidence="3 4">
    <name type="scientific">Naganishia liquefaciens</name>
    <dbReference type="NCBI Taxonomy" id="104408"/>
    <lineage>
        <taxon>Eukaryota</taxon>
        <taxon>Fungi</taxon>
        <taxon>Dikarya</taxon>
        <taxon>Basidiomycota</taxon>
        <taxon>Agaricomycotina</taxon>
        <taxon>Tremellomycetes</taxon>
        <taxon>Filobasidiales</taxon>
        <taxon>Filobasidiaceae</taxon>
        <taxon>Naganishia</taxon>
    </lineage>
</organism>
<dbReference type="Proteomes" id="UP000620104">
    <property type="component" value="Unassembled WGS sequence"/>
</dbReference>
<reference evidence="3" key="1">
    <citation type="submission" date="2020-07" db="EMBL/GenBank/DDBJ databases">
        <title>Draft Genome Sequence of a Deep-Sea Yeast, Naganishia (Cryptococcus) liquefaciens strain N6.</title>
        <authorList>
            <person name="Han Y.W."/>
            <person name="Kajitani R."/>
            <person name="Morimoto H."/>
            <person name="Parhat M."/>
            <person name="Tsubouchi H."/>
            <person name="Bakenova O."/>
            <person name="Ogata M."/>
            <person name="Argunhan B."/>
            <person name="Aoki R."/>
            <person name="Kajiwara S."/>
            <person name="Itoh T."/>
            <person name="Iwasaki H."/>
        </authorList>
    </citation>
    <scope>NUCLEOTIDE SEQUENCE</scope>
    <source>
        <strain evidence="3">N6</strain>
    </source>
</reference>